<organism evidence="1">
    <name type="scientific">Deinococcus sonorensis KR-87</name>
    <dbReference type="NCBI Taxonomy" id="694439"/>
    <lineage>
        <taxon>Bacteria</taxon>
        <taxon>Thermotogati</taxon>
        <taxon>Deinococcota</taxon>
        <taxon>Deinococci</taxon>
        <taxon>Deinococcales</taxon>
        <taxon>Deinococcaceae</taxon>
        <taxon>Deinococcus</taxon>
    </lineage>
</organism>
<geneLocation type="plasmid" evidence="1">
    <name>pDson03</name>
</geneLocation>
<sequence>MANASSAPSRSGLVRRAAPPLRSRLTLRPQATGQVTSSDTAVLVSQWTSGDPRLRIGIGSWSRIPAGRVSRVTLDAQRVTLTRPKRTLFTRAATESTWDWEHFNLRPERKAAITTWLDVQNSWGFLEVAPDLGSVPLECSRSLDTTMDDSTKVWLSCDGRAPWINDGTP</sequence>
<protein>
    <submittedName>
        <fullName evidence="1">Uncharacterized protein</fullName>
    </submittedName>
</protein>
<dbReference type="AlphaFoldDB" id="A0AAU7U6I4"/>
<dbReference type="KEGG" id="dsc:ABOD76_04415"/>
<dbReference type="EMBL" id="CP158298">
    <property type="protein sequence ID" value="XBV83938.1"/>
    <property type="molecule type" value="Genomic_DNA"/>
</dbReference>
<proteinExistence type="predicted"/>
<evidence type="ECO:0000313" key="1">
    <source>
        <dbReference type="EMBL" id="XBV83938.1"/>
    </source>
</evidence>
<keyword evidence="1" id="KW-0614">Plasmid</keyword>
<name>A0AAU7U6I4_9DEIO</name>
<dbReference type="RefSeq" id="WP_350241821.1">
    <property type="nucleotide sequence ID" value="NZ_CP158298.1"/>
</dbReference>
<reference evidence="1" key="1">
    <citation type="submission" date="2024-06" db="EMBL/GenBank/DDBJ databases">
        <title>Draft Genome Sequence of Deinococcus sonorensis Type Strain KR-87, a Biofilm Producing Representative of the Genus Deinococcus.</title>
        <authorList>
            <person name="Boren L.S."/>
            <person name="Grosso R.A."/>
            <person name="Hugenberg-Cox A.N."/>
            <person name="Hill J.T.E."/>
            <person name="Albert C.M."/>
            <person name="Tuohy J.M."/>
        </authorList>
    </citation>
    <scope>NUCLEOTIDE SEQUENCE</scope>
    <source>
        <strain evidence="1">KR-87</strain>
        <plasmid evidence="1">pDson03</plasmid>
    </source>
</reference>
<accession>A0AAU7U6I4</accession>
<gene>
    <name evidence="1" type="ORF">ABOD76_04415</name>
</gene>